<keyword evidence="5" id="KW-1185">Reference proteome</keyword>
<organism evidence="4 5">
    <name type="scientific">Dyadobacter soli</name>
    <dbReference type="NCBI Taxonomy" id="659014"/>
    <lineage>
        <taxon>Bacteria</taxon>
        <taxon>Pseudomonadati</taxon>
        <taxon>Bacteroidota</taxon>
        <taxon>Cytophagia</taxon>
        <taxon>Cytophagales</taxon>
        <taxon>Spirosomataceae</taxon>
        <taxon>Dyadobacter</taxon>
    </lineage>
</organism>
<feature type="domain" description="Inosine/uridine-preferring nucleoside hydrolase" evidence="3">
    <location>
        <begin position="6"/>
        <end position="303"/>
    </location>
</feature>
<protein>
    <submittedName>
        <fullName evidence="4">Pyrimidine-specific ribonucleoside hydrolase</fullName>
    </submittedName>
</protein>
<accession>A0A1G7UXT2</accession>
<dbReference type="Pfam" id="PF01156">
    <property type="entry name" value="IU_nuc_hydro"/>
    <property type="match status" value="1"/>
</dbReference>
<dbReference type="OrthoDB" id="9797882at2"/>
<evidence type="ECO:0000313" key="4">
    <source>
        <dbReference type="EMBL" id="SDG52306.1"/>
    </source>
</evidence>
<proteinExistence type="predicted"/>
<dbReference type="CDD" id="cd02651">
    <property type="entry name" value="nuc_hydro_IU_UC_XIUA"/>
    <property type="match status" value="1"/>
</dbReference>
<dbReference type="InterPro" id="IPR001910">
    <property type="entry name" value="Inosine/uridine_hydrolase_dom"/>
</dbReference>
<dbReference type="Proteomes" id="UP000198748">
    <property type="component" value="Unassembled WGS sequence"/>
</dbReference>
<dbReference type="STRING" id="659014.SAMN04487996_119142"/>
<keyword evidence="2" id="KW-0326">Glycosidase</keyword>
<dbReference type="SUPFAM" id="SSF53590">
    <property type="entry name" value="Nucleoside hydrolase"/>
    <property type="match status" value="1"/>
</dbReference>
<evidence type="ECO:0000256" key="1">
    <source>
        <dbReference type="ARBA" id="ARBA00022801"/>
    </source>
</evidence>
<keyword evidence="1 4" id="KW-0378">Hydrolase</keyword>
<evidence type="ECO:0000259" key="3">
    <source>
        <dbReference type="Pfam" id="PF01156"/>
    </source>
</evidence>
<sequence length="313" mass="33797">MTKIPVIIDCDPGHDDALMLMLAHGSGSFDIKAVTISAGNQTQAKTLQNALKVLTLIGATEIPVYHGAEKPLFRELVVADYAHGETGLNSPSLPVPTMQAQPISAVEGIAEILSASETPVTIVPTGPLTNIATFLLAYPHLKGKIERISLMGGGIFRGNMSPLAEFNIYADPEAAAIVFRAGLPITMCGLDVTHKALVYQKDIELLRALGNQTGRVAADLMEFYSIFYRENRVELNGGAALHDPCAIAWLMNPGIFTTKSCYVDVETKGELTRGATVVDFYNTLQREPNATVAYDIDRDAFMDMLFNAIKALP</sequence>
<dbReference type="Gene3D" id="3.90.245.10">
    <property type="entry name" value="Ribonucleoside hydrolase-like"/>
    <property type="match status" value="1"/>
</dbReference>
<dbReference type="PANTHER" id="PTHR12304:SF4">
    <property type="entry name" value="URIDINE NUCLEOSIDASE"/>
    <property type="match status" value="1"/>
</dbReference>
<dbReference type="AlphaFoldDB" id="A0A1G7UXT2"/>
<evidence type="ECO:0000256" key="2">
    <source>
        <dbReference type="ARBA" id="ARBA00023295"/>
    </source>
</evidence>
<dbReference type="InterPro" id="IPR036452">
    <property type="entry name" value="Ribo_hydro-like"/>
</dbReference>
<evidence type="ECO:0000313" key="5">
    <source>
        <dbReference type="Proteomes" id="UP000198748"/>
    </source>
</evidence>
<gene>
    <name evidence="4" type="ORF">SAMN04487996_119142</name>
</gene>
<dbReference type="GO" id="GO:0006152">
    <property type="term" value="P:purine nucleoside catabolic process"/>
    <property type="evidence" value="ECO:0007669"/>
    <property type="project" value="TreeGrafter"/>
</dbReference>
<name>A0A1G7UXT2_9BACT</name>
<dbReference type="GO" id="GO:0005829">
    <property type="term" value="C:cytosol"/>
    <property type="evidence" value="ECO:0007669"/>
    <property type="project" value="TreeGrafter"/>
</dbReference>
<dbReference type="InterPro" id="IPR023186">
    <property type="entry name" value="IUNH"/>
</dbReference>
<reference evidence="5" key="1">
    <citation type="submission" date="2016-10" db="EMBL/GenBank/DDBJ databases">
        <authorList>
            <person name="Varghese N."/>
            <person name="Submissions S."/>
        </authorList>
    </citation>
    <scope>NUCLEOTIDE SEQUENCE [LARGE SCALE GENOMIC DNA]</scope>
    <source>
        <strain evidence="5">DSM 25329</strain>
    </source>
</reference>
<dbReference type="RefSeq" id="WP_090156332.1">
    <property type="nucleotide sequence ID" value="NZ_FNAN01000019.1"/>
</dbReference>
<dbReference type="GO" id="GO:0008477">
    <property type="term" value="F:purine nucleosidase activity"/>
    <property type="evidence" value="ECO:0007669"/>
    <property type="project" value="TreeGrafter"/>
</dbReference>
<dbReference type="PANTHER" id="PTHR12304">
    <property type="entry name" value="INOSINE-URIDINE PREFERRING NUCLEOSIDE HYDROLASE"/>
    <property type="match status" value="1"/>
</dbReference>
<dbReference type="EMBL" id="FNAN01000019">
    <property type="protein sequence ID" value="SDG52306.1"/>
    <property type="molecule type" value="Genomic_DNA"/>
</dbReference>